<gene>
    <name evidence="1" type="ORF">Pint_16914</name>
</gene>
<protein>
    <submittedName>
        <fullName evidence="1">Uncharacterized protein</fullName>
    </submittedName>
</protein>
<proteinExistence type="predicted"/>
<name>A0ACC0ZFL2_9ROSI</name>
<dbReference type="Proteomes" id="UP001163603">
    <property type="component" value="Chromosome 2"/>
</dbReference>
<accession>A0ACC0ZFL2</accession>
<dbReference type="EMBL" id="CM047737">
    <property type="protein sequence ID" value="KAJ0049029.1"/>
    <property type="molecule type" value="Genomic_DNA"/>
</dbReference>
<reference evidence="2" key="1">
    <citation type="journal article" date="2023" name="G3 (Bethesda)">
        <title>Genome assembly and association tests identify interacting loci associated with vigor, precocity, and sex in interspecific pistachio rootstocks.</title>
        <authorList>
            <person name="Palmer W."/>
            <person name="Jacygrad E."/>
            <person name="Sagayaradj S."/>
            <person name="Cavanaugh K."/>
            <person name="Han R."/>
            <person name="Bertier L."/>
            <person name="Beede B."/>
            <person name="Kafkas S."/>
            <person name="Golino D."/>
            <person name="Preece J."/>
            <person name="Michelmore R."/>
        </authorList>
    </citation>
    <scope>NUCLEOTIDE SEQUENCE [LARGE SCALE GENOMIC DNA]</scope>
</reference>
<keyword evidence="2" id="KW-1185">Reference proteome</keyword>
<sequence>MKGLALFPSNLKAPIPDIFTIQGHRMVENVSGSPLTSIDDITDAHSSSACPGSPPHYQVDILHRRHNLVEEILQISADSYSLASSDSNTSCSDDDSCRDGPSMPEVDQSLNHEDVYRD</sequence>
<organism evidence="1 2">
    <name type="scientific">Pistacia integerrima</name>
    <dbReference type="NCBI Taxonomy" id="434235"/>
    <lineage>
        <taxon>Eukaryota</taxon>
        <taxon>Viridiplantae</taxon>
        <taxon>Streptophyta</taxon>
        <taxon>Embryophyta</taxon>
        <taxon>Tracheophyta</taxon>
        <taxon>Spermatophyta</taxon>
        <taxon>Magnoliopsida</taxon>
        <taxon>eudicotyledons</taxon>
        <taxon>Gunneridae</taxon>
        <taxon>Pentapetalae</taxon>
        <taxon>rosids</taxon>
        <taxon>malvids</taxon>
        <taxon>Sapindales</taxon>
        <taxon>Anacardiaceae</taxon>
        <taxon>Pistacia</taxon>
    </lineage>
</organism>
<evidence type="ECO:0000313" key="2">
    <source>
        <dbReference type="Proteomes" id="UP001163603"/>
    </source>
</evidence>
<comment type="caution">
    <text evidence="1">The sequence shown here is derived from an EMBL/GenBank/DDBJ whole genome shotgun (WGS) entry which is preliminary data.</text>
</comment>
<evidence type="ECO:0000313" key="1">
    <source>
        <dbReference type="EMBL" id="KAJ0049029.1"/>
    </source>
</evidence>